<dbReference type="eggNOG" id="COG0277">
    <property type="taxonomic scope" value="Bacteria"/>
</dbReference>
<dbReference type="GO" id="GO:0016491">
    <property type="term" value="F:oxidoreductase activity"/>
    <property type="evidence" value="ECO:0007669"/>
    <property type="project" value="UniProtKB-KW"/>
</dbReference>
<comment type="cofactor">
    <cofactor evidence="1">
        <name>FAD</name>
        <dbReference type="ChEBI" id="CHEBI:57692"/>
    </cofactor>
</comment>
<accession>H6RRA2</accession>
<dbReference type="InterPro" id="IPR016167">
    <property type="entry name" value="FAD-bd_PCMH_sub1"/>
</dbReference>
<evidence type="ECO:0000256" key="3">
    <source>
        <dbReference type="ARBA" id="ARBA00022630"/>
    </source>
</evidence>
<reference evidence="8" key="2">
    <citation type="submission" date="2012-02" db="EMBL/GenBank/DDBJ databases">
        <title>Complete genome sequence of Blastococcus saxobsidens strain DD2.</title>
        <authorList>
            <person name="Genoscope."/>
        </authorList>
    </citation>
    <scope>NUCLEOTIDE SEQUENCE [LARGE SCALE GENOMIC DNA]</scope>
    <source>
        <strain evidence="8">DD2</strain>
    </source>
</reference>
<dbReference type="PANTHER" id="PTHR42973">
    <property type="entry name" value="BINDING OXIDOREDUCTASE, PUTATIVE (AFU_ORTHOLOGUE AFUA_1G17690)-RELATED"/>
    <property type="match status" value="1"/>
</dbReference>
<comment type="similarity">
    <text evidence="2">Belongs to the oxygen-dependent FAD-linked oxidoreductase family.</text>
</comment>
<dbReference type="EMBL" id="FO117623">
    <property type="protein sequence ID" value="CCG04182.1"/>
    <property type="molecule type" value="Genomic_DNA"/>
</dbReference>
<dbReference type="InterPro" id="IPR050416">
    <property type="entry name" value="FAD-linked_Oxidoreductase"/>
</dbReference>
<gene>
    <name evidence="7" type="ordered locus">BLASA_3314</name>
</gene>
<dbReference type="KEGG" id="bsd:BLASA_3314"/>
<organism evidence="7 8">
    <name type="scientific">Blastococcus saxobsidens (strain DD2)</name>
    <dbReference type="NCBI Taxonomy" id="1146883"/>
    <lineage>
        <taxon>Bacteria</taxon>
        <taxon>Bacillati</taxon>
        <taxon>Actinomycetota</taxon>
        <taxon>Actinomycetes</taxon>
        <taxon>Geodermatophilales</taxon>
        <taxon>Geodermatophilaceae</taxon>
        <taxon>Blastococcus</taxon>
    </lineage>
</organism>
<dbReference type="RefSeq" id="WP_014377061.1">
    <property type="nucleotide sequence ID" value="NC_016943.1"/>
</dbReference>
<dbReference type="InterPro" id="IPR016166">
    <property type="entry name" value="FAD-bd_PCMH"/>
</dbReference>
<dbReference type="SUPFAM" id="SSF56176">
    <property type="entry name" value="FAD-binding/transporter-associated domain-like"/>
    <property type="match status" value="1"/>
</dbReference>
<dbReference type="InterPro" id="IPR012951">
    <property type="entry name" value="BBE"/>
</dbReference>
<keyword evidence="8" id="KW-1185">Reference proteome</keyword>
<feature type="domain" description="FAD-binding PCMH-type" evidence="6">
    <location>
        <begin position="42"/>
        <end position="212"/>
    </location>
</feature>
<sequence length="459" mass="48651">MTLTPTVPGAALDDLGERLHGRLVRPAADDYDAARSVFNAMIDRRPAAIARCRDTADVAAGIAFARDHDLVLSVRGGGHNVAGNAVCDGGLMLDLSGMKALDVDPEKLFAGAGPGLTLGELDRGTQQHGLATPLGIVSATGIAGLTLGGGLGWLNGRYGLACDNLLGAEVVTADGEVLRIRVQEHPDLFWAIRGGGGNFGVVTFFTYRLHPVGPVLAGAITYPWQRVRQVLRVHEELVASAPNELSTAVSLGRGPDGQPMLSIIACWCGPVEDGARVLAPLRTAGPPLADTVGVIPYMAMQSAPDEGFPTGRLHYWKSGYLRHLTDATVDVLLEHVPAMPLGFSGVGLQRLHGAAARVPTDATAFPHRAEQYDLLILAQWADPADTDRTIAWARGLFEALRPHLQDAVYVNNLGAEGTDRVHAAYGPNLPRLAQVKQTYDPDNVFRMNQNIVPLAVAGA</sequence>
<dbReference type="Pfam" id="PF01565">
    <property type="entry name" value="FAD_binding_4"/>
    <property type="match status" value="1"/>
</dbReference>
<keyword evidence="5" id="KW-0560">Oxidoreductase</keyword>
<dbReference type="InterPro" id="IPR006094">
    <property type="entry name" value="Oxid_FAD_bind_N"/>
</dbReference>
<dbReference type="InterPro" id="IPR006093">
    <property type="entry name" value="Oxy_OxRdtase_FAD_BS"/>
</dbReference>
<evidence type="ECO:0000259" key="6">
    <source>
        <dbReference type="PROSITE" id="PS51387"/>
    </source>
</evidence>
<dbReference type="GO" id="GO:0071949">
    <property type="term" value="F:FAD binding"/>
    <property type="evidence" value="ECO:0007669"/>
    <property type="project" value="InterPro"/>
</dbReference>
<evidence type="ECO:0000313" key="7">
    <source>
        <dbReference type="EMBL" id="CCG04182.1"/>
    </source>
</evidence>
<dbReference type="OrthoDB" id="9775082at2"/>
<keyword evidence="4" id="KW-0274">FAD</keyword>
<dbReference type="PANTHER" id="PTHR42973:SF39">
    <property type="entry name" value="FAD-BINDING PCMH-TYPE DOMAIN-CONTAINING PROTEIN"/>
    <property type="match status" value="1"/>
</dbReference>
<dbReference type="InterPro" id="IPR036318">
    <property type="entry name" value="FAD-bd_PCMH-like_sf"/>
</dbReference>
<dbReference type="PROSITE" id="PS51387">
    <property type="entry name" value="FAD_PCMH"/>
    <property type="match status" value="1"/>
</dbReference>
<proteinExistence type="inferred from homology"/>
<dbReference type="Gene3D" id="3.40.462.20">
    <property type="match status" value="1"/>
</dbReference>
<dbReference type="Pfam" id="PF08031">
    <property type="entry name" value="BBE"/>
    <property type="match status" value="1"/>
</dbReference>
<dbReference type="PROSITE" id="PS00862">
    <property type="entry name" value="OX2_COVAL_FAD"/>
    <property type="match status" value="1"/>
</dbReference>
<dbReference type="Gene3D" id="3.30.465.10">
    <property type="match status" value="1"/>
</dbReference>
<dbReference type="HOGENOM" id="CLU_018354_10_0_11"/>
<keyword evidence="3" id="KW-0285">Flavoprotein</keyword>
<dbReference type="STRING" id="1146883.BLASA_3314"/>
<evidence type="ECO:0000256" key="4">
    <source>
        <dbReference type="ARBA" id="ARBA00022827"/>
    </source>
</evidence>
<reference evidence="7 8" key="1">
    <citation type="journal article" date="2012" name="J. Bacteriol.">
        <title>Genome Sequence of Blastococcus saxobsidens DD2, a Stone-Inhabiting Bacterium.</title>
        <authorList>
            <person name="Chouaia B."/>
            <person name="Crotti E."/>
            <person name="Brusetti L."/>
            <person name="Daffonchio D."/>
            <person name="Essoussi I."/>
            <person name="Nouioui I."/>
            <person name="Sbissi I."/>
            <person name="Ghodhbane-Gtari F."/>
            <person name="Gtari M."/>
            <person name="Vacherie B."/>
            <person name="Barbe V."/>
            <person name="Medigue C."/>
            <person name="Gury J."/>
            <person name="Pujic P."/>
            <person name="Normand P."/>
        </authorList>
    </citation>
    <scope>NUCLEOTIDE SEQUENCE [LARGE SCALE GENOMIC DNA]</scope>
    <source>
        <strain evidence="7 8">DD2</strain>
    </source>
</reference>
<evidence type="ECO:0000256" key="5">
    <source>
        <dbReference type="ARBA" id="ARBA00023002"/>
    </source>
</evidence>
<dbReference type="Proteomes" id="UP000007517">
    <property type="component" value="Chromosome"/>
</dbReference>
<dbReference type="Gene3D" id="3.30.43.10">
    <property type="entry name" value="Uridine Diphospho-n-acetylenolpyruvylglucosamine Reductase, domain 2"/>
    <property type="match status" value="1"/>
</dbReference>
<dbReference type="InterPro" id="IPR016169">
    <property type="entry name" value="FAD-bd_PCMH_sub2"/>
</dbReference>
<protein>
    <submittedName>
        <fullName evidence="7">FAD/FMN-dependent dehydrogenase</fullName>
    </submittedName>
</protein>
<evidence type="ECO:0000256" key="2">
    <source>
        <dbReference type="ARBA" id="ARBA00005466"/>
    </source>
</evidence>
<name>H6RRA2_BLASD</name>
<evidence type="ECO:0000313" key="8">
    <source>
        <dbReference type="Proteomes" id="UP000007517"/>
    </source>
</evidence>
<evidence type="ECO:0000256" key="1">
    <source>
        <dbReference type="ARBA" id="ARBA00001974"/>
    </source>
</evidence>
<dbReference type="AlphaFoldDB" id="H6RRA2"/>